<evidence type="ECO:0000313" key="8">
    <source>
        <dbReference type="Proteomes" id="UP000593737"/>
    </source>
</evidence>
<evidence type="ECO:0000259" key="6">
    <source>
        <dbReference type="PROSITE" id="PS50931"/>
    </source>
</evidence>
<dbReference type="FunFam" id="1.10.10.10:FF:000001">
    <property type="entry name" value="LysR family transcriptional regulator"/>
    <property type="match status" value="1"/>
</dbReference>
<dbReference type="Proteomes" id="UP000593737">
    <property type="component" value="Chromosome"/>
</dbReference>
<dbReference type="PROSITE" id="PS50931">
    <property type="entry name" value="HTH_LYSR"/>
    <property type="match status" value="1"/>
</dbReference>
<gene>
    <name evidence="7" type="ORF">Nkreftii_000517</name>
</gene>
<dbReference type="AlphaFoldDB" id="A0A7S8FBE1"/>
<dbReference type="PRINTS" id="PR00039">
    <property type="entry name" value="HTHLYSR"/>
</dbReference>
<dbReference type="KEGG" id="nkf:Nkreftii_000517"/>
<keyword evidence="4" id="KW-0010">Activator</keyword>
<protein>
    <submittedName>
        <fullName evidence="7">LysR family transcriptional regulator</fullName>
    </submittedName>
</protein>
<dbReference type="InterPro" id="IPR036388">
    <property type="entry name" value="WH-like_DNA-bd_sf"/>
</dbReference>
<dbReference type="InterPro" id="IPR036390">
    <property type="entry name" value="WH_DNA-bd_sf"/>
</dbReference>
<feature type="domain" description="HTH lysR-type" evidence="6">
    <location>
        <begin position="1"/>
        <end position="58"/>
    </location>
</feature>
<reference evidence="7 8" key="1">
    <citation type="journal article" date="2020" name="ISME J.">
        <title>Enrichment and physiological characterization of a novel comammox Nitrospira indicates ammonium inhibition of complete nitrification.</title>
        <authorList>
            <person name="Sakoula D."/>
            <person name="Koch H."/>
            <person name="Frank J."/>
            <person name="Jetten M.S.M."/>
            <person name="van Kessel M.A.H.J."/>
            <person name="Lucker S."/>
        </authorList>
    </citation>
    <scope>NUCLEOTIDE SEQUENCE [LARGE SCALE GENOMIC DNA]</scope>
    <source>
        <strain evidence="7">Comreactor17</strain>
    </source>
</reference>
<proteinExistence type="inferred from homology"/>
<dbReference type="PANTHER" id="PTHR30346:SF26">
    <property type="entry name" value="HYDROGEN PEROXIDE-INDUCIBLE GENES ACTIVATOR"/>
    <property type="match status" value="1"/>
</dbReference>
<dbReference type="SUPFAM" id="SSF53850">
    <property type="entry name" value="Periplasmic binding protein-like II"/>
    <property type="match status" value="1"/>
</dbReference>
<accession>A0A7S8FBE1</accession>
<evidence type="ECO:0000256" key="5">
    <source>
        <dbReference type="ARBA" id="ARBA00023163"/>
    </source>
</evidence>
<dbReference type="GO" id="GO:0032993">
    <property type="term" value="C:protein-DNA complex"/>
    <property type="evidence" value="ECO:0007669"/>
    <property type="project" value="TreeGrafter"/>
</dbReference>
<dbReference type="Gene3D" id="3.40.190.10">
    <property type="entry name" value="Periplasmic binding protein-like II"/>
    <property type="match status" value="2"/>
</dbReference>
<organism evidence="7 8">
    <name type="scientific">Candidatus Nitrospira kreftii</name>
    <dbReference type="NCBI Taxonomy" id="2652173"/>
    <lineage>
        <taxon>Bacteria</taxon>
        <taxon>Pseudomonadati</taxon>
        <taxon>Nitrospirota</taxon>
        <taxon>Nitrospiria</taxon>
        <taxon>Nitrospirales</taxon>
        <taxon>Nitrospiraceae</taxon>
        <taxon>Nitrospira</taxon>
    </lineage>
</organism>
<name>A0A7S8FBE1_9BACT</name>
<dbReference type="InterPro" id="IPR000847">
    <property type="entry name" value="LysR_HTH_N"/>
</dbReference>
<dbReference type="Pfam" id="PF00126">
    <property type="entry name" value="HTH_1"/>
    <property type="match status" value="1"/>
</dbReference>
<dbReference type="InterPro" id="IPR005119">
    <property type="entry name" value="LysR_subst-bd"/>
</dbReference>
<dbReference type="GO" id="GO:0003677">
    <property type="term" value="F:DNA binding"/>
    <property type="evidence" value="ECO:0007669"/>
    <property type="project" value="UniProtKB-KW"/>
</dbReference>
<dbReference type="SUPFAM" id="SSF46785">
    <property type="entry name" value="Winged helix' DNA-binding domain"/>
    <property type="match status" value="1"/>
</dbReference>
<dbReference type="Pfam" id="PF03466">
    <property type="entry name" value="LysR_substrate"/>
    <property type="match status" value="1"/>
</dbReference>
<keyword evidence="5" id="KW-0804">Transcription</keyword>
<sequence length="304" mass="33753">MTLTELHYIVAVAQERHFGRAAEKTLVTQPALSLAIKKLEEELGTAIFERRQNRIELTSLGERIVHQAQRVLEEAEQIKLIAVQGKDQLNGLLRFGVIATVGPYILPDLIPTLHKRAPTMPLQIEESLTANLTAMLKNGKLDVIMVALPFEELGIFTQALYDEPFKAVVPVGHRWEHKKQIDARELDGEKVLLLHAGHCFRQQVLNSCPELSRSDAEGLQGNSLETIRQMVASGLGVTVLPSSALTKKYANKRLIAIDLVKPVPSRRIGLAWRRGFTRPQVIDVIRDAVQALKVPGLSMVTGSH</sequence>
<dbReference type="PANTHER" id="PTHR30346">
    <property type="entry name" value="TRANSCRIPTIONAL DUAL REGULATOR HCAR-RELATED"/>
    <property type="match status" value="1"/>
</dbReference>
<dbReference type="CDD" id="cd08411">
    <property type="entry name" value="PBP2_OxyR"/>
    <property type="match status" value="1"/>
</dbReference>
<evidence type="ECO:0000313" key="7">
    <source>
        <dbReference type="EMBL" id="QPD02743.1"/>
    </source>
</evidence>
<keyword evidence="2" id="KW-0805">Transcription regulation</keyword>
<evidence type="ECO:0000256" key="3">
    <source>
        <dbReference type="ARBA" id="ARBA00023125"/>
    </source>
</evidence>
<evidence type="ECO:0000256" key="4">
    <source>
        <dbReference type="ARBA" id="ARBA00023159"/>
    </source>
</evidence>
<evidence type="ECO:0000256" key="2">
    <source>
        <dbReference type="ARBA" id="ARBA00023015"/>
    </source>
</evidence>
<dbReference type="GO" id="GO:0003700">
    <property type="term" value="F:DNA-binding transcription factor activity"/>
    <property type="evidence" value="ECO:0007669"/>
    <property type="project" value="InterPro"/>
</dbReference>
<evidence type="ECO:0000256" key="1">
    <source>
        <dbReference type="ARBA" id="ARBA00009437"/>
    </source>
</evidence>
<dbReference type="EMBL" id="CP047423">
    <property type="protein sequence ID" value="QPD02743.1"/>
    <property type="molecule type" value="Genomic_DNA"/>
</dbReference>
<keyword evidence="3" id="KW-0238">DNA-binding</keyword>
<dbReference type="Gene3D" id="1.10.10.10">
    <property type="entry name" value="Winged helix-like DNA-binding domain superfamily/Winged helix DNA-binding domain"/>
    <property type="match status" value="1"/>
</dbReference>
<comment type="similarity">
    <text evidence="1">Belongs to the LysR transcriptional regulatory family.</text>
</comment>